<reference evidence="2" key="1">
    <citation type="journal article" date="2019" name="Int. J. Syst. Evol. Microbiol.">
        <title>Halobacteriovorax valvorus sp. nov., a novel prokaryotic predator isolated from coastal seawater of China.</title>
        <authorList>
            <person name="Chen M.-X."/>
        </authorList>
    </citation>
    <scope>NUCLEOTIDE SEQUENCE [LARGE SCALE GENOMIC DNA]</scope>
    <source>
        <strain evidence="2">BL9</strain>
    </source>
</reference>
<accession>A0ABY0IGN9</accession>
<gene>
    <name evidence="1" type="ORF">DAY19_10500</name>
</gene>
<protein>
    <submittedName>
        <fullName evidence="1">Uncharacterized protein</fullName>
    </submittedName>
</protein>
<dbReference type="RefSeq" id="WP_115362147.1">
    <property type="nucleotide sequence ID" value="NZ_QDKL01000002.1"/>
</dbReference>
<keyword evidence="2" id="KW-1185">Reference proteome</keyword>
<sequence length="125" mass="14778">MSRVFSEFGIKLVPMKLGDFKSIRMREHQFIIASVRDIRSFVNYNKLLKRYLNYMLRQGSVTLFEFSSFSIVHDDSILKTKRVFQERLPVSMFRMADLIGQNMFSKLVTNSSRWPGGRRAKLPEY</sequence>
<dbReference type="EMBL" id="QDKL01000002">
    <property type="protein sequence ID" value="RZF22103.1"/>
    <property type="molecule type" value="Genomic_DNA"/>
</dbReference>
<dbReference type="Proteomes" id="UP000443582">
    <property type="component" value="Unassembled WGS sequence"/>
</dbReference>
<evidence type="ECO:0000313" key="1">
    <source>
        <dbReference type="EMBL" id="RZF22103.1"/>
    </source>
</evidence>
<organism evidence="1 2">
    <name type="scientific">Halobacteriovorax vibrionivorans</name>
    <dbReference type="NCBI Taxonomy" id="2152716"/>
    <lineage>
        <taxon>Bacteria</taxon>
        <taxon>Pseudomonadati</taxon>
        <taxon>Bdellovibrionota</taxon>
        <taxon>Bacteriovoracia</taxon>
        <taxon>Bacteriovoracales</taxon>
        <taxon>Halobacteriovoraceae</taxon>
        <taxon>Halobacteriovorax</taxon>
    </lineage>
</organism>
<proteinExistence type="predicted"/>
<evidence type="ECO:0000313" key="2">
    <source>
        <dbReference type="Proteomes" id="UP000443582"/>
    </source>
</evidence>
<comment type="caution">
    <text evidence="1">The sequence shown here is derived from an EMBL/GenBank/DDBJ whole genome shotgun (WGS) entry which is preliminary data.</text>
</comment>
<name>A0ABY0IGN9_9BACT</name>